<feature type="region of interest" description="Disordered" evidence="1">
    <location>
        <begin position="627"/>
        <end position="656"/>
    </location>
</feature>
<feature type="compositionally biased region" description="Polar residues" evidence="1">
    <location>
        <begin position="1315"/>
        <end position="1328"/>
    </location>
</feature>
<feature type="region of interest" description="Disordered" evidence="1">
    <location>
        <begin position="1158"/>
        <end position="1196"/>
    </location>
</feature>
<dbReference type="InterPro" id="IPR006553">
    <property type="entry name" value="Leu-rich_rpt_Cys-con_subtyp"/>
</dbReference>
<reference evidence="2" key="1">
    <citation type="submission" date="2020-12" db="EMBL/GenBank/DDBJ databases">
        <title>Metabolic potential, ecology and presence of endohyphal bacteria is reflected in genomic diversity of Mucoromycotina.</title>
        <authorList>
            <person name="Muszewska A."/>
            <person name="Okrasinska A."/>
            <person name="Steczkiewicz K."/>
            <person name="Drgas O."/>
            <person name="Orlowska M."/>
            <person name="Perlinska-Lenart U."/>
            <person name="Aleksandrzak-Piekarczyk T."/>
            <person name="Szatraj K."/>
            <person name="Zielenkiewicz U."/>
            <person name="Pilsyk S."/>
            <person name="Malc E."/>
            <person name="Mieczkowski P."/>
            <person name="Kruszewska J.S."/>
            <person name="Biernat P."/>
            <person name="Pawlowska J."/>
        </authorList>
    </citation>
    <scope>NUCLEOTIDE SEQUENCE</scope>
    <source>
        <strain evidence="2">WA0000051536</strain>
    </source>
</reference>
<feature type="region of interest" description="Disordered" evidence="1">
    <location>
        <begin position="532"/>
        <end position="565"/>
    </location>
</feature>
<feature type="region of interest" description="Disordered" evidence="1">
    <location>
        <begin position="823"/>
        <end position="853"/>
    </location>
</feature>
<dbReference type="PANTHER" id="PTHR13318:SF95">
    <property type="entry name" value="F-BOX PROTEIN YLR352W"/>
    <property type="match status" value="1"/>
</dbReference>
<feature type="region of interest" description="Disordered" evidence="1">
    <location>
        <begin position="581"/>
        <end position="609"/>
    </location>
</feature>
<dbReference type="EMBL" id="JAEPRA010000005">
    <property type="protein sequence ID" value="KAG2185486.1"/>
    <property type="molecule type" value="Genomic_DNA"/>
</dbReference>
<evidence type="ECO:0000313" key="3">
    <source>
        <dbReference type="Proteomes" id="UP000612746"/>
    </source>
</evidence>
<feature type="compositionally biased region" description="Low complexity" evidence="1">
    <location>
        <begin position="1251"/>
        <end position="1261"/>
    </location>
</feature>
<dbReference type="SUPFAM" id="SSF52047">
    <property type="entry name" value="RNI-like"/>
    <property type="match status" value="1"/>
</dbReference>
<sequence>MLNGESGILAEEWHFDLDTPYIPALQLPHAVIKHICQYLPTQGDKQRACLIHPLWLPAAIDSLWEEPLFHTAAAFQGFYKIVHIKKNLALRVQSLNIIHDPNNSDTNTIKRSSQPHHALKESTLAKPAVIMALVRLCENIKSLQIYGWQIQAQHIENLSHMLPELQHLTIIGDNERLMVISSAFRNLLSRLSTLRLDGVHNIDASFIDLLYRRCQNLESLQLSVQDIGPDGFETLTYGKLRLRELVLTDCVPLKDFHVAEIVRAFPHLRTLILDGANKLTGESLAHIFERCHELEKLDIRVEPDCTKQAQSQTANQHLKLYGKAGDLRQLSLRGICLDAITVQSSLCGHPQLRELTLEACDVLCDDDFRLICKSSPYLESIRLIDCSNLTGRALKSIARTNDAKLINVSMIRCGLVSPQQLKQFCQSVADRSSKKLVVSQGKGLTHSEYVTYASVDPSTQEPTYIFDRDAIDLLAQANHSYDSLDDSEHLISQRTYTLDRKQVAMVAELLGIPSQQLRGAISKVLSTAPKKKAPKFANDAAKPSPQHTSQVPCPPTFAASERESTPVASRISFKANEYNGFESTNEPATSSMTHMHDWSIPSENRKNSLGNRKISIKPAEAISAPLVSPAEKSWKEPVPVSTPPLPQSQLPDFNVSPKEQNEQKIVFKYQPLRDQSKPISKELPPTASPSPPPRKEDKPTTNGGSDSPTDMMELGGWGAASSPNWGDGPSFSETSNGWDATAVDRMTWQPAQVINAPVAKGPKKKGTRLFLPANSSAEGWGAPPTQAVPWDDNRRQGFAHDIIESQHQTVFWKLENGVWKKLSSGEQQQSSEAQGSVPVQQRPRMSTAGLESPSLFTPLTRYVHGNSASVVEKDRPAVDMKQEVNEYQFSDDDDVANSSNSDDGVTIRTSSDDPYVRPKDEPTSKTQYKNIMDEDLQMDFSKTMLATQQSSGEIASPPSHPGNPQWVSFEEWRKDKLASSIDHPDSTSQSHIMVEQGGWDEEHAEQVSEANTSQNWSAMYDDVPQSAVTAPVASYKLVDILDNFNETMSMQSAHSREMSETKWGGYDSNIGLYQSANENDNLPQDSPNKHEATVEYIKAQAESRHTARYDVIRQTETDLISNTGSYGQYELDESKYISNTNWEGLEFNRNADDDWVSSSTSEAGYPVSGLGISTRGRGRGRGKPRSSVRHPMRREQMAGQWGSFPIDNVSLDDVTGEPPSVQSLINVDMDETFANDQTLNQEHKPMPHLTSSFPSSESPEPGNAFSFNADSTFATSDVERANSMASDVNAYMNKENEHTPLDEFEATSNFDMPTTSAADDWITNSTNGLPKENKYTSSANNNNNSNLFDDLMDEESNELPSNINTSSADTTIATAPQEHQEVSPQTASPMQNSTDSLRVSNSKSVVLSVQIETVGSGTQPLVITESDDPKVAIHEFCDKWAMTEYEDRIMNVTLPRYKEKMAKRVLGRMSKTSSGTLKSTPSPSTATASVEYSV</sequence>
<feature type="compositionally biased region" description="Low complexity" evidence="1">
    <location>
        <begin position="1479"/>
        <end position="1494"/>
    </location>
</feature>
<feature type="region of interest" description="Disordered" evidence="1">
    <location>
        <begin position="1241"/>
        <end position="1269"/>
    </location>
</feature>
<evidence type="ECO:0000256" key="1">
    <source>
        <dbReference type="SAM" id="MobiDB-lite"/>
    </source>
</evidence>
<feature type="compositionally biased region" description="Basic residues" evidence="1">
    <location>
        <begin position="1176"/>
        <end position="1192"/>
    </location>
</feature>
<feature type="region of interest" description="Disordered" evidence="1">
    <location>
        <begin position="1315"/>
        <end position="1350"/>
    </location>
</feature>
<feature type="compositionally biased region" description="Low complexity" evidence="1">
    <location>
        <begin position="1337"/>
        <end position="1346"/>
    </location>
</feature>
<comment type="caution">
    <text evidence="2">The sequence shown here is derived from an EMBL/GenBank/DDBJ whole genome shotgun (WGS) entry which is preliminary data.</text>
</comment>
<proteinExistence type="predicted"/>
<feature type="region of interest" description="Disordered" evidence="1">
    <location>
        <begin position="886"/>
        <end position="925"/>
    </location>
</feature>
<dbReference type="PANTHER" id="PTHR13318">
    <property type="entry name" value="PARTNER OF PAIRED, ISOFORM B-RELATED"/>
    <property type="match status" value="1"/>
</dbReference>
<dbReference type="GO" id="GO:0031146">
    <property type="term" value="P:SCF-dependent proteasomal ubiquitin-dependent protein catabolic process"/>
    <property type="evidence" value="ECO:0007669"/>
    <property type="project" value="TreeGrafter"/>
</dbReference>
<feature type="region of interest" description="Disordered" evidence="1">
    <location>
        <begin position="1376"/>
        <end position="1396"/>
    </location>
</feature>
<dbReference type="OrthoDB" id="10257471at2759"/>
<feature type="compositionally biased region" description="Basic and acidic residues" evidence="1">
    <location>
        <begin position="910"/>
        <end position="923"/>
    </location>
</feature>
<dbReference type="InterPro" id="IPR032675">
    <property type="entry name" value="LRR_dom_sf"/>
</dbReference>
<feature type="compositionally biased region" description="Polar residues" evidence="1">
    <location>
        <begin position="1382"/>
        <end position="1396"/>
    </location>
</feature>
<feature type="region of interest" description="Disordered" evidence="1">
    <location>
        <begin position="1467"/>
        <end position="1494"/>
    </location>
</feature>
<dbReference type="Gene3D" id="3.80.10.10">
    <property type="entry name" value="Ribonuclease Inhibitor"/>
    <property type="match status" value="1"/>
</dbReference>
<evidence type="ECO:0000313" key="2">
    <source>
        <dbReference type="EMBL" id="KAG2185486.1"/>
    </source>
</evidence>
<organism evidence="2 3">
    <name type="scientific">Umbelopsis vinacea</name>
    <dbReference type="NCBI Taxonomy" id="44442"/>
    <lineage>
        <taxon>Eukaryota</taxon>
        <taxon>Fungi</taxon>
        <taxon>Fungi incertae sedis</taxon>
        <taxon>Mucoromycota</taxon>
        <taxon>Mucoromycotina</taxon>
        <taxon>Umbelopsidomycetes</taxon>
        <taxon>Umbelopsidales</taxon>
        <taxon>Umbelopsidaceae</taxon>
        <taxon>Umbelopsis</taxon>
    </lineage>
</organism>
<dbReference type="GO" id="GO:0019005">
    <property type="term" value="C:SCF ubiquitin ligase complex"/>
    <property type="evidence" value="ECO:0007669"/>
    <property type="project" value="TreeGrafter"/>
</dbReference>
<feature type="region of interest" description="Disordered" evidence="1">
    <location>
        <begin position="669"/>
        <end position="737"/>
    </location>
</feature>
<protein>
    <submittedName>
        <fullName evidence="2">Uncharacterized protein</fullName>
    </submittedName>
</protein>
<dbReference type="Proteomes" id="UP000612746">
    <property type="component" value="Unassembled WGS sequence"/>
</dbReference>
<keyword evidence="3" id="KW-1185">Reference proteome</keyword>
<name>A0A8H7Q469_9FUNG</name>
<gene>
    <name evidence="2" type="ORF">INT44_002277</name>
</gene>
<accession>A0A8H7Q469</accession>
<feature type="compositionally biased region" description="Low complexity" evidence="1">
    <location>
        <begin position="824"/>
        <end position="836"/>
    </location>
</feature>
<dbReference type="SMART" id="SM00367">
    <property type="entry name" value="LRR_CC"/>
    <property type="match status" value="3"/>
</dbReference>
<feature type="compositionally biased region" description="Polar residues" evidence="1">
    <location>
        <begin position="581"/>
        <end position="593"/>
    </location>
</feature>